<dbReference type="InterPro" id="IPR007627">
    <property type="entry name" value="RNA_pol_sigma70_r2"/>
</dbReference>
<feature type="domain" description="RNA polymerase sigma-70 region 2" evidence="6">
    <location>
        <begin position="21"/>
        <end position="84"/>
    </location>
</feature>
<dbReference type="PANTHER" id="PTHR30173">
    <property type="entry name" value="SIGMA 19 FACTOR"/>
    <property type="match status" value="1"/>
</dbReference>
<dbReference type="Gene3D" id="1.10.1740.10">
    <property type="match status" value="1"/>
</dbReference>
<organism evidence="8 9">
    <name type="scientific">Brevibacterium jeotgali</name>
    <dbReference type="NCBI Taxonomy" id="1262550"/>
    <lineage>
        <taxon>Bacteria</taxon>
        <taxon>Bacillati</taxon>
        <taxon>Actinomycetota</taxon>
        <taxon>Actinomycetes</taxon>
        <taxon>Micrococcales</taxon>
        <taxon>Brevibacteriaceae</taxon>
        <taxon>Brevibacterium</taxon>
    </lineage>
</organism>
<dbReference type="SUPFAM" id="SSF54427">
    <property type="entry name" value="NTF2-like"/>
    <property type="match status" value="1"/>
</dbReference>
<dbReference type="SUPFAM" id="SSF88946">
    <property type="entry name" value="Sigma2 domain of RNA polymerase sigma factors"/>
    <property type="match status" value="1"/>
</dbReference>
<dbReference type="CDD" id="cd06171">
    <property type="entry name" value="Sigma70_r4"/>
    <property type="match status" value="1"/>
</dbReference>
<dbReference type="AlphaFoldDB" id="A0A2H1L8B0"/>
<dbReference type="OrthoDB" id="7376212at2"/>
<dbReference type="RefSeq" id="WP_101589938.1">
    <property type="nucleotide sequence ID" value="NZ_FXZM01000015.1"/>
</dbReference>
<proteinExistence type="inferred from homology"/>
<keyword evidence="5" id="KW-0804">Transcription</keyword>
<evidence type="ECO:0000313" key="8">
    <source>
        <dbReference type="EMBL" id="SMY13025.1"/>
    </source>
</evidence>
<dbReference type="InterPro" id="IPR014305">
    <property type="entry name" value="RNA_pol_sigma-G_actinobac"/>
</dbReference>
<dbReference type="NCBIfam" id="NF006089">
    <property type="entry name" value="PRK08241.1"/>
    <property type="match status" value="1"/>
</dbReference>
<dbReference type="InterPro" id="IPR013325">
    <property type="entry name" value="RNA_pol_sigma_r2"/>
</dbReference>
<evidence type="ECO:0000313" key="9">
    <source>
        <dbReference type="Proteomes" id="UP000234462"/>
    </source>
</evidence>
<dbReference type="GO" id="GO:0006352">
    <property type="term" value="P:DNA-templated transcription initiation"/>
    <property type="evidence" value="ECO:0007669"/>
    <property type="project" value="InterPro"/>
</dbReference>
<dbReference type="SUPFAM" id="SSF88659">
    <property type="entry name" value="Sigma3 and sigma4 domains of RNA polymerase sigma factors"/>
    <property type="match status" value="1"/>
</dbReference>
<comment type="similarity">
    <text evidence="1">Belongs to the sigma-70 factor family. ECF subfamily.</text>
</comment>
<evidence type="ECO:0000256" key="5">
    <source>
        <dbReference type="ARBA" id="ARBA00023163"/>
    </source>
</evidence>
<dbReference type="Gene3D" id="1.10.10.10">
    <property type="entry name" value="Winged helix-like DNA-binding domain superfamily/Winged helix DNA-binding domain"/>
    <property type="match status" value="1"/>
</dbReference>
<dbReference type="PANTHER" id="PTHR30173:SF43">
    <property type="entry name" value="ECF RNA POLYMERASE SIGMA FACTOR SIGI-RELATED"/>
    <property type="match status" value="1"/>
</dbReference>
<dbReference type="InterPro" id="IPR013324">
    <property type="entry name" value="RNA_pol_sigma_r3/r4-like"/>
</dbReference>
<keyword evidence="4" id="KW-0731">Sigma factor</keyword>
<gene>
    <name evidence="8" type="ORF">BJEO58_02633</name>
</gene>
<keyword evidence="3" id="KW-0805">Transcription regulation</keyword>
<dbReference type="GO" id="GO:0003677">
    <property type="term" value="F:DNA binding"/>
    <property type="evidence" value="ECO:0007669"/>
    <property type="project" value="InterPro"/>
</dbReference>
<evidence type="ECO:0000259" key="7">
    <source>
        <dbReference type="Pfam" id="PF08281"/>
    </source>
</evidence>
<sequence>MTPSNVTPSDDDFDRQTRPFRSELLAHSYRMLGSVHDAEDAVQETYLRAWRGYEGFEGRSSIRTWLYRIATNVCLRALENRSRRALPTGLGGPGQDPAAELAQWPERPWLEPVPDTMLGRYACDAGDPLAAMTRRQSVRLAFIAALQHLAPRQRAVLVLREVLAFSAAEVAAMLDTTAAAVNSLLQRARSQIADVRPEEVAIHELHPGRERDLLDRFVAAMHAHDTRGLVAVLTEDAVYEMPPFPAWFRGAEVIGRMVGAQSPAEGPGDHLLVPTAANGQPAFGLYMPDEYGIHRAFNLQVLTVTPAGISHIVAFFALRVFARFGLPETATP</sequence>
<dbReference type="Pfam" id="PF08281">
    <property type="entry name" value="Sigma70_r4_2"/>
    <property type="match status" value="1"/>
</dbReference>
<accession>A0A2H1L8B0</accession>
<dbReference type="InterPro" id="IPR052704">
    <property type="entry name" value="ECF_Sigma-70_Domain"/>
</dbReference>
<keyword evidence="9" id="KW-1185">Reference proteome</keyword>
<dbReference type="Proteomes" id="UP000234462">
    <property type="component" value="Unassembled WGS sequence"/>
</dbReference>
<comment type="subunit">
    <text evidence="2">Interacts transiently with the RNA polymerase catalytic core formed by RpoA, RpoB, RpoC and RpoZ (2 alpha, 1 beta, 1 beta' and 1 omega subunit) to form the RNA polymerase holoenzyme that can initiate transcription.</text>
</comment>
<evidence type="ECO:0000256" key="4">
    <source>
        <dbReference type="ARBA" id="ARBA00023082"/>
    </source>
</evidence>
<name>A0A2H1L8B0_9MICO</name>
<reference evidence="9" key="1">
    <citation type="submission" date="2017-03" db="EMBL/GenBank/DDBJ databases">
        <authorList>
            <person name="Monnet C."/>
        </authorList>
    </citation>
    <scope>NUCLEOTIDE SEQUENCE [LARGE SCALE GENOMIC DNA]</scope>
    <source>
        <strain evidence="9">SJ5-8</strain>
    </source>
</reference>
<evidence type="ECO:0000259" key="6">
    <source>
        <dbReference type="Pfam" id="PF04542"/>
    </source>
</evidence>
<dbReference type="InterPro" id="IPR036388">
    <property type="entry name" value="WH-like_DNA-bd_sf"/>
</dbReference>
<evidence type="ECO:0000256" key="3">
    <source>
        <dbReference type="ARBA" id="ARBA00023015"/>
    </source>
</evidence>
<feature type="domain" description="RNA polymerase sigma factor 70 region 4 type 2" evidence="7">
    <location>
        <begin position="140"/>
        <end position="191"/>
    </location>
</feature>
<dbReference type="NCBIfam" id="TIGR02937">
    <property type="entry name" value="sigma70-ECF"/>
    <property type="match status" value="1"/>
</dbReference>
<dbReference type="InterPro" id="IPR032710">
    <property type="entry name" value="NTF2-like_dom_sf"/>
</dbReference>
<dbReference type="EMBL" id="FXZM01000015">
    <property type="protein sequence ID" value="SMY13025.1"/>
    <property type="molecule type" value="Genomic_DNA"/>
</dbReference>
<dbReference type="Gene3D" id="3.10.450.50">
    <property type="match status" value="1"/>
</dbReference>
<dbReference type="InterPro" id="IPR014284">
    <property type="entry name" value="RNA_pol_sigma-70_dom"/>
</dbReference>
<protein>
    <submittedName>
        <fullName evidence="8">RNA polymerase sigma-70 factor, ECF subfamily</fullName>
    </submittedName>
</protein>
<dbReference type="InterPro" id="IPR013249">
    <property type="entry name" value="RNA_pol_sigma70_r4_t2"/>
</dbReference>
<evidence type="ECO:0000256" key="2">
    <source>
        <dbReference type="ARBA" id="ARBA00011344"/>
    </source>
</evidence>
<evidence type="ECO:0000256" key="1">
    <source>
        <dbReference type="ARBA" id="ARBA00010641"/>
    </source>
</evidence>
<dbReference type="GO" id="GO:0016987">
    <property type="term" value="F:sigma factor activity"/>
    <property type="evidence" value="ECO:0007669"/>
    <property type="project" value="UniProtKB-KW"/>
</dbReference>
<dbReference type="Pfam" id="PF04542">
    <property type="entry name" value="Sigma70_r2"/>
    <property type="match status" value="1"/>
</dbReference>
<dbReference type="NCBIfam" id="TIGR02960">
    <property type="entry name" value="SigX5"/>
    <property type="match status" value="1"/>
</dbReference>